<keyword evidence="4" id="KW-1185">Reference proteome</keyword>
<dbReference type="InterPro" id="IPR012867">
    <property type="entry name" value="DUF1648"/>
</dbReference>
<feature type="transmembrane region" description="Helical" evidence="1">
    <location>
        <begin position="170"/>
        <end position="187"/>
    </location>
</feature>
<reference evidence="3 4" key="1">
    <citation type="submission" date="2017-08" db="EMBL/GenBank/DDBJ databases">
        <title>Complete genome sequence of Mucilaginibacter sp. strain BJC16-A31.</title>
        <authorList>
            <consortium name="Henan University of Science and Technology"/>
            <person name="You X."/>
        </authorList>
    </citation>
    <scope>NUCLEOTIDE SEQUENCE [LARGE SCALE GENOMIC DNA]</scope>
    <source>
        <strain evidence="3 4">BJC16-A31</strain>
    </source>
</reference>
<dbReference type="Proteomes" id="UP000215002">
    <property type="component" value="Chromosome"/>
</dbReference>
<dbReference type="EMBL" id="CP022743">
    <property type="protein sequence ID" value="ASU35594.1"/>
    <property type="molecule type" value="Genomic_DNA"/>
</dbReference>
<dbReference type="KEGG" id="muc:MuYL_3709"/>
<proteinExistence type="predicted"/>
<feature type="domain" description="DUF1648" evidence="2">
    <location>
        <begin position="13"/>
        <end position="58"/>
    </location>
</feature>
<dbReference type="PANTHER" id="PTHR37810:SF5">
    <property type="entry name" value="IMMUNITY PROTEIN SDPI"/>
    <property type="match status" value="1"/>
</dbReference>
<feature type="transmembrane region" description="Helical" evidence="1">
    <location>
        <begin position="91"/>
        <end position="109"/>
    </location>
</feature>
<protein>
    <recommendedName>
        <fullName evidence="2">DUF1648 domain-containing protein</fullName>
    </recommendedName>
</protein>
<dbReference type="RefSeq" id="WP_094571751.1">
    <property type="nucleotide sequence ID" value="NZ_CP022743.1"/>
</dbReference>
<dbReference type="GO" id="GO:0009636">
    <property type="term" value="P:response to toxic substance"/>
    <property type="evidence" value="ECO:0007669"/>
    <property type="project" value="TreeGrafter"/>
</dbReference>
<sequence>MKKFTLIDLLALLICLLPLGYLLYVYPTLPAIVPLHFGADGKPNGFGTKGQLFMVQGVLVGVAFLLYLLMKFLPSIDPKKQVKNGEKTFQKLGLGLTIFLAALSIIITFATIDKQFRIDKFMFPLMGLLFVFLGNLMYSIKPNYFAGVRTPWTLENEDNWRATHRLAGKVWVAGGLIVTVATLVFPAPVSTFIFIPAILIMSFIPVIYSYIYFKQHQPKNL</sequence>
<dbReference type="PANTHER" id="PTHR37810">
    <property type="entry name" value="IMMUNITY PROTEIN SDPI"/>
    <property type="match status" value="1"/>
</dbReference>
<evidence type="ECO:0000256" key="1">
    <source>
        <dbReference type="SAM" id="Phobius"/>
    </source>
</evidence>
<feature type="transmembrane region" description="Helical" evidence="1">
    <location>
        <begin position="52"/>
        <end position="70"/>
    </location>
</feature>
<evidence type="ECO:0000259" key="2">
    <source>
        <dbReference type="Pfam" id="PF07853"/>
    </source>
</evidence>
<gene>
    <name evidence="3" type="ORF">MuYL_3709</name>
</gene>
<dbReference type="Pfam" id="PF13630">
    <property type="entry name" value="SdpI"/>
    <property type="match status" value="1"/>
</dbReference>
<dbReference type="InterPro" id="IPR025962">
    <property type="entry name" value="SdpI/YhfL"/>
</dbReference>
<name>A0A223P0X1_9SPHI</name>
<evidence type="ECO:0000313" key="3">
    <source>
        <dbReference type="EMBL" id="ASU35594.1"/>
    </source>
</evidence>
<keyword evidence="1" id="KW-1133">Transmembrane helix</keyword>
<feature type="transmembrane region" description="Helical" evidence="1">
    <location>
        <begin position="193"/>
        <end position="213"/>
    </location>
</feature>
<dbReference type="PIRSF" id="PIRSF038959">
    <property type="entry name" value="SdpI"/>
    <property type="match status" value="1"/>
</dbReference>
<organism evidence="3 4">
    <name type="scientific">Mucilaginibacter xinganensis</name>
    <dbReference type="NCBI Taxonomy" id="1234841"/>
    <lineage>
        <taxon>Bacteria</taxon>
        <taxon>Pseudomonadati</taxon>
        <taxon>Bacteroidota</taxon>
        <taxon>Sphingobacteriia</taxon>
        <taxon>Sphingobacteriales</taxon>
        <taxon>Sphingobacteriaceae</taxon>
        <taxon>Mucilaginibacter</taxon>
    </lineage>
</organism>
<dbReference type="OrthoDB" id="9808690at2"/>
<dbReference type="AlphaFoldDB" id="A0A223P0X1"/>
<accession>A0A223P0X1</accession>
<keyword evidence="1" id="KW-0472">Membrane</keyword>
<feature type="transmembrane region" description="Helical" evidence="1">
    <location>
        <begin position="121"/>
        <end position="140"/>
    </location>
</feature>
<keyword evidence="1" id="KW-0812">Transmembrane</keyword>
<feature type="transmembrane region" description="Helical" evidence="1">
    <location>
        <begin position="7"/>
        <end position="26"/>
    </location>
</feature>
<dbReference type="InterPro" id="IPR026272">
    <property type="entry name" value="SdpI"/>
</dbReference>
<evidence type="ECO:0000313" key="4">
    <source>
        <dbReference type="Proteomes" id="UP000215002"/>
    </source>
</evidence>
<dbReference type="Pfam" id="PF07853">
    <property type="entry name" value="DUF1648"/>
    <property type="match status" value="1"/>
</dbReference>